<dbReference type="SMART" id="SM00346">
    <property type="entry name" value="HTH_ICLR"/>
    <property type="match status" value="1"/>
</dbReference>
<dbReference type="Gene3D" id="1.10.10.10">
    <property type="entry name" value="Winged helix-like DNA-binding domain superfamily/Winged helix DNA-binding domain"/>
    <property type="match status" value="1"/>
</dbReference>
<keyword evidence="7" id="KW-1185">Reference proteome</keyword>
<dbReference type="Pfam" id="PF09339">
    <property type="entry name" value="HTH_IclR"/>
    <property type="match status" value="1"/>
</dbReference>
<dbReference type="SUPFAM" id="SSF55781">
    <property type="entry name" value="GAF domain-like"/>
    <property type="match status" value="1"/>
</dbReference>
<evidence type="ECO:0000313" key="7">
    <source>
        <dbReference type="Proteomes" id="UP000473325"/>
    </source>
</evidence>
<evidence type="ECO:0000256" key="1">
    <source>
        <dbReference type="ARBA" id="ARBA00023015"/>
    </source>
</evidence>
<evidence type="ECO:0000259" key="5">
    <source>
        <dbReference type="PROSITE" id="PS51078"/>
    </source>
</evidence>
<evidence type="ECO:0000259" key="4">
    <source>
        <dbReference type="PROSITE" id="PS51077"/>
    </source>
</evidence>
<dbReference type="AlphaFoldDB" id="A0A6L7EU28"/>
<dbReference type="GO" id="GO:0045892">
    <property type="term" value="P:negative regulation of DNA-templated transcription"/>
    <property type="evidence" value="ECO:0007669"/>
    <property type="project" value="TreeGrafter"/>
</dbReference>
<reference evidence="6 7" key="1">
    <citation type="submission" date="2019-12" db="EMBL/GenBank/DDBJ databases">
        <authorList>
            <person name="Kun Z."/>
        </authorList>
    </citation>
    <scope>NUCLEOTIDE SEQUENCE [LARGE SCALE GENOMIC DNA]</scope>
    <source>
        <strain evidence="6 7">YIM 123512</strain>
    </source>
</reference>
<dbReference type="GO" id="GO:0003700">
    <property type="term" value="F:DNA-binding transcription factor activity"/>
    <property type="evidence" value="ECO:0007669"/>
    <property type="project" value="TreeGrafter"/>
</dbReference>
<evidence type="ECO:0000256" key="2">
    <source>
        <dbReference type="ARBA" id="ARBA00023125"/>
    </source>
</evidence>
<keyword evidence="1" id="KW-0805">Transcription regulation</keyword>
<accession>A0A6L7EU28</accession>
<evidence type="ECO:0000256" key="3">
    <source>
        <dbReference type="ARBA" id="ARBA00023163"/>
    </source>
</evidence>
<dbReference type="InterPro" id="IPR050707">
    <property type="entry name" value="HTH_MetabolicPath_Reg"/>
</dbReference>
<dbReference type="InterPro" id="IPR029016">
    <property type="entry name" value="GAF-like_dom_sf"/>
</dbReference>
<dbReference type="InterPro" id="IPR036388">
    <property type="entry name" value="WH-like_DNA-bd_sf"/>
</dbReference>
<gene>
    <name evidence="6" type="ORF">GRQ65_06350</name>
</gene>
<dbReference type="Pfam" id="PF01614">
    <property type="entry name" value="IclR_C"/>
    <property type="match status" value="1"/>
</dbReference>
<dbReference type="EMBL" id="WUEK01000003">
    <property type="protein sequence ID" value="MXG89166.1"/>
    <property type="molecule type" value="Genomic_DNA"/>
</dbReference>
<dbReference type="InterPro" id="IPR014757">
    <property type="entry name" value="Tscrpt_reg_IclR_C"/>
</dbReference>
<dbReference type="InterPro" id="IPR005471">
    <property type="entry name" value="Tscrpt_reg_IclR_N"/>
</dbReference>
<dbReference type="PROSITE" id="PS51077">
    <property type="entry name" value="HTH_ICLR"/>
    <property type="match status" value="1"/>
</dbReference>
<keyword evidence="2" id="KW-0238">DNA-binding</keyword>
<dbReference type="PROSITE" id="PS51078">
    <property type="entry name" value="ICLR_ED"/>
    <property type="match status" value="1"/>
</dbReference>
<feature type="domain" description="HTH iclR-type" evidence="4">
    <location>
        <begin position="36"/>
        <end position="98"/>
    </location>
</feature>
<proteinExistence type="predicted"/>
<comment type="caution">
    <text evidence="6">The sequence shown here is derived from an EMBL/GenBank/DDBJ whole genome shotgun (WGS) entry which is preliminary data.</text>
</comment>
<keyword evidence="3" id="KW-0804">Transcription</keyword>
<sequence length="283" mass="30803">MPRSKPRAAGRSTTPRDVVAWRTVGPASVHWVDTPSDVVGRIGAVLRAVAGHEPDGGTTSRVARAAGLARPTVHRLLASLQTEGLVDRDADGRWLLGPELYLLSTAAQPRYDVTAVAQPAVRRLALATGESAFFSARRGDETVCLLREDGSFPIRSHVLHEGIRFPLGVASAGMVVLAYLPDAEVEAYLERVDLTAEHGARHGRRVVRARVQMTREQGYAVNPGLIVPGSWGMAAAVFDAQERPQWALSLTGIEQRFGTERRDELGRLLLHEAHALTLALRRR</sequence>
<organism evidence="6 7">
    <name type="scientific">Nocardioides flavescens</name>
    <dbReference type="NCBI Taxonomy" id="2691959"/>
    <lineage>
        <taxon>Bacteria</taxon>
        <taxon>Bacillati</taxon>
        <taxon>Actinomycetota</taxon>
        <taxon>Actinomycetes</taxon>
        <taxon>Propionibacteriales</taxon>
        <taxon>Nocardioidaceae</taxon>
        <taxon>Nocardioides</taxon>
    </lineage>
</organism>
<dbReference type="Proteomes" id="UP000473325">
    <property type="component" value="Unassembled WGS sequence"/>
</dbReference>
<dbReference type="SUPFAM" id="SSF46785">
    <property type="entry name" value="Winged helix' DNA-binding domain"/>
    <property type="match status" value="1"/>
</dbReference>
<dbReference type="PANTHER" id="PTHR30136:SF39">
    <property type="entry name" value="TRANSCRIPTIONAL REGULATORY PROTEIN"/>
    <property type="match status" value="1"/>
</dbReference>
<dbReference type="Gene3D" id="3.30.450.40">
    <property type="match status" value="1"/>
</dbReference>
<name>A0A6L7EU28_9ACTN</name>
<evidence type="ECO:0000313" key="6">
    <source>
        <dbReference type="EMBL" id="MXG89166.1"/>
    </source>
</evidence>
<protein>
    <submittedName>
        <fullName evidence="6">Helix-turn-helix domain-containing protein</fullName>
    </submittedName>
</protein>
<dbReference type="PANTHER" id="PTHR30136">
    <property type="entry name" value="HELIX-TURN-HELIX TRANSCRIPTIONAL REGULATOR, ICLR FAMILY"/>
    <property type="match status" value="1"/>
</dbReference>
<dbReference type="InterPro" id="IPR036390">
    <property type="entry name" value="WH_DNA-bd_sf"/>
</dbReference>
<feature type="domain" description="IclR-ED" evidence="5">
    <location>
        <begin position="99"/>
        <end position="282"/>
    </location>
</feature>
<dbReference type="GO" id="GO:0003677">
    <property type="term" value="F:DNA binding"/>
    <property type="evidence" value="ECO:0007669"/>
    <property type="project" value="UniProtKB-KW"/>
</dbReference>